<evidence type="ECO:0000256" key="12">
    <source>
        <dbReference type="ARBA" id="ARBA00049139"/>
    </source>
</evidence>
<comment type="similarity">
    <text evidence="1 13">Belongs to the ATP-dependent AMP-binding enzyme family.</text>
</comment>
<evidence type="ECO:0000313" key="15">
    <source>
        <dbReference type="EMBL" id="KAK9507545.1"/>
    </source>
</evidence>
<comment type="function">
    <text evidence="13">Catalyzes the conversion of long-chain fatty acids to their active form acyl-CoAs for both synthesis of cellular lipids, and degradation via beta-oxidation.</text>
</comment>
<dbReference type="InterPro" id="IPR020845">
    <property type="entry name" value="AMP-binding_CS"/>
</dbReference>
<proteinExistence type="inferred from homology"/>
<accession>A0AAW1DBQ8</accession>
<evidence type="ECO:0000256" key="6">
    <source>
        <dbReference type="ARBA" id="ARBA00024469"/>
    </source>
</evidence>
<evidence type="ECO:0000313" key="16">
    <source>
        <dbReference type="Proteomes" id="UP001461498"/>
    </source>
</evidence>
<evidence type="ECO:0000256" key="5">
    <source>
        <dbReference type="ARBA" id="ARBA00022840"/>
    </source>
</evidence>
<evidence type="ECO:0000256" key="8">
    <source>
        <dbReference type="ARBA" id="ARBA00024495"/>
    </source>
</evidence>
<comment type="caution">
    <text evidence="15">The sequence shown here is derived from an EMBL/GenBank/DDBJ whole genome shotgun (WGS) entry which is preliminary data.</text>
</comment>
<name>A0AAW1DBQ8_9HEMI</name>
<evidence type="ECO:0000256" key="7">
    <source>
        <dbReference type="ARBA" id="ARBA00024484"/>
    </source>
</evidence>
<dbReference type="Pfam" id="PF00501">
    <property type="entry name" value="AMP-binding"/>
    <property type="match status" value="1"/>
</dbReference>
<dbReference type="GO" id="GO:0016020">
    <property type="term" value="C:membrane"/>
    <property type="evidence" value="ECO:0007669"/>
    <property type="project" value="TreeGrafter"/>
</dbReference>
<dbReference type="SUPFAM" id="SSF56801">
    <property type="entry name" value="Acetyl-CoA synthetase-like"/>
    <property type="match status" value="1"/>
</dbReference>
<comment type="catalytic activity">
    <reaction evidence="9">
        <text>15-hydroxy-(5Z,8Z,11Z,13E)-eicosatetraenoate + ATP + CoA = 15-hydroxy-(5Z,8Z,11Z,13E)-eicosatetraenoyl-CoA + AMP + diphosphate</text>
        <dbReference type="Rhea" id="RHEA:52116"/>
        <dbReference type="ChEBI" id="CHEBI:30616"/>
        <dbReference type="ChEBI" id="CHEBI:33019"/>
        <dbReference type="ChEBI" id="CHEBI:57287"/>
        <dbReference type="ChEBI" id="CHEBI:78832"/>
        <dbReference type="ChEBI" id="CHEBI:136409"/>
        <dbReference type="ChEBI" id="CHEBI:456215"/>
    </reaction>
    <physiologicalReaction direction="left-to-right" evidence="9">
        <dbReference type="Rhea" id="RHEA:52117"/>
    </physiologicalReaction>
</comment>
<dbReference type="EC" id="6.2.1.3" evidence="13"/>
<evidence type="ECO:0000256" key="2">
    <source>
        <dbReference type="ARBA" id="ARBA00022598"/>
    </source>
</evidence>
<dbReference type="Proteomes" id="UP001461498">
    <property type="component" value="Unassembled WGS sequence"/>
</dbReference>
<gene>
    <name evidence="15" type="ORF">O3M35_007375</name>
</gene>
<keyword evidence="13" id="KW-0443">Lipid metabolism</keyword>
<evidence type="ECO:0000256" key="13">
    <source>
        <dbReference type="RuleBase" id="RU369030"/>
    </source>
</evidence>
<comment type="catalytic activity">
    <reaction evidence="10">
        <text>(5Z,8Z,11Z,14Z)-eicosatetraenoate + ATP + CoA = (5Z,8Z,11Z,14Z)-eicosatetraenoyl-CoA + AMP + diphosphate</text>
        <dbReference type="Rhea" id="RHEA:19713"/>
        <dbReference type="ChEBI" id="CHEBI:30616"/>
        <dbReference type="ChEBI" id="CHEBI:32395"/>
        <dbReference type="ChEBI" id="CHEBI:33019"/>
        <dbReference type="ChEBI" id="CHEBI:57287"/>
        <dbReference type="ChEBI" id="CHEBI:57368"/>
        <dbReference type="ChEBI" id="CHEBI:456215"/>
        <dbReference type="EC" id="6.2.1.15"/>
    </reaction>
    <physiologicalReaction direction="left-to-right" evidence="10">
        <dbReference type="Rhea" id="RHEA:19714"/>
    </physiologicalReaction>
</comment>
<evidence type="ECO:0000256" key="10">
    <source>
        <dbReference type="ARBA" id="ARBA00024548"/>
    </source>
</evidence>
<dbReference type="EMBL" id="JAPXFL010000004">
    <property type="protein sequence ID" value="KAK9507545.1"/>
    <property type="molecule type" value="Genomic_DNA"/>
</dbReference>
<protein>
    <recommendedName>
        <fullName evidence="13">Long-chain-fatty-acid--CoA ligase</fullName>
        <ecNumber evidence="13">6.2.1.3</ecNumber>
    </recommendedName>
</protein>
<dbReference type="InterPro" id="IPR045311">
    <property type="entry name" value="LC-FACS_euk"/>
</dbReference>
<dbReference type="GO" id="GO:0005524">
    <property type="term" value="F:ATP binding"/>
    <property type="evidence" value="ECO:0007669"/>
    <property type="project" value="UniProtKB-KW"/>
</dbReference>
<dbReference type="InterPro" id="IPR000873">
    <property type="entry name" value="AMP-dep_synth/lig_dom"/>
</dbReference>
<dbReference type="PANTHER" id="PTHR43272">
    <property type="entry name" value="LONG-CHAIN-FATTY-ACID--COA LIGASE"/>
    <property type="match status" value="1"/>
</dbReference>
<keyword evidence="2 13" id="KW-0436">Ligase</keyword>
<dbReference type="InterPro" id="IPR042099">
    <property type="entry name" value="ANL_N_sf"/>
</dbReference>
<comment type="catalytic activity">
    <reaction evidence="11">
        <text>(E)-hexadec-2-enoate + ATP + CoA = (2E)-hexadecenoyl-CoA + AMP + diphosphate</text>
        <dbReference type="Rhea" id="RHEA:36139"/>
        <dbReference type="ChEBI" id="CHEBI:30616"/>
        <dbReference type="ChEBI" id="CHEBI:33019"/>
        <dbReference type="ChEBI" id="CHEBI:57287"/>
        <dbReference type="ChEBI" id="CHEBI:61526"/>
        <dbReference type="ChEBI" id="CHEBI:72745"/>
        <dbReference type="ChEBI" id="CHEBI:456215"/>
    </reaction>
    <physiologicalReaction direction="left-to-right" evidence="11">
        <dbReference type="Rhea" id="RHEA:36140"/>
    </physiologicalReaction>
</comment>
<dbReference type="PANTHER" id="PTHR43272:SF107">
    <property type="entry name" value="LONG-CHAIN-FATTY-ACID--COA LIGASE 5"/>
    <property type="match status" value="1"/>
</dbReference>
<comment type="catalytic activity">
    <reaction evidence="8">
        <text>12-hydroxy-(5Z,8Z,10E,14Z)-eicosatetraenoate + ATP + CoA = 12-hydroxy-(5Z,8Z,10E,14Z)-eicosatetraenoyl-CoA + AMP + diphosphate</text>
        <dbReference type="Rhea" id="RHEA:52112"/>
        <dbReference type="ChEBI" id="CHEBI:30616"/>
        <dbReference type="ChEBI" id="CHEBI:33019"/>
        <dbReference type="ChEBI" id="CHEBI:57287"/>
        <dbReference type="ChEBI" id="CHEBI:90718"/>
        <dbReference type="ChEBI" id="CHEBI:136408"/>
        <dbReference type="ChEBI" id="CHEBI:456215"/>
    </reaction>
    <physiologicalReaction direction="left-to-right" evidence="8">
        <dbReference type="Rhea" id="RHEA:52113"/>
    </physiologicalReaction>
</comment>
<keyword evidence="4 13" id="KW-0276">Fatty acid metabolism</keyword>
<comment type="catalytic activity">
    <reaction evidence="6">
        <text>5-hydroxy-(6E,8Z,11Z,14Z)-eicosatetraenoate + ATP + CoA = 5-hydroxy-(6E,8Z,11Z,14Z)-eicosatetraenoyl-CoA + AMP + diphosphate</text>
        <dbReference type="Rhea" id="RHEA:52108"/>
        <dbReference type="ChEBI" id="CHEBI:30616"/>
        <dbReference type="ChEBI" id="CHEBI:33019"/>
        <dbReference type="ChEBI" id="CHEBI:57287"/>
        <dbReference type="ChEBI" id="CHEBI:65341"/>
        <dbReference type="ChEBI" id="CHEBI:136407"/>
        <dbReference type="ChEBI" id="CHEBI:456215"/>
    </reaction>
    <physiologicalReaction direction="left-to-right" evidence="6">
        <dbReference type="Rhea" id="RHEA:52109"/>
    </physiologicalReaction>
</comment>
<sequence>MIRVSKFYKDSKEGKFVSFLYDDTRTLYETFRKGAKISNDGKCLGWRESGNKPYQWMHYNETLLRARNFGSGLVSLGLAPIPSTFIGIYSQNCPEWIITEQGAYCYSMVIVPLYDTLGPDACSYIITQAEISVVICENDAKCNMLLDRAPRLLKKIILIKDASPATKQRARNRGIEIYRFDEVEKLGASKNVPEVPPKPGDLCTICYTSGTTGNPKGVMLSHENVVAGVCAVLLQLGDHKPGQDDIMISFLPLAHMLERCCENGMYLMGGAVGFFSGDITHLSDDMKALKPTVTPAVPRLLNRIYDKVMSEVNTSVVKKMLFNMALSSKYKELKKGIVRRNSFWDKTVFRKVQEGMGGRLRLMVVGSAPLAGNVLTFARCALGCLIVEGYGQTECCAPITLTVQGDHVPEHVGPPVACCCVKLVDVPEMEYFASMNQGEVCVKGSNVFQGYFKDNDATLSTVDELGWHHTGDIGQWLPNGTLKIIDRKKHIFKLSQGEYIVPEKIENIYIRSQYVHQVFVYGESLKSCVIAIVVPDVDVIKSWAIENNIEGTFSVLCAHPEVKKLIMDDLITWGKELGLRSFEQVKDIYLHPDPFSVKNGLLTPTFKSKRPQLKAYFKPQLEDMYAKLT</sequence>
<keyword evidence="3 13" id="KW-0547">Nucleotide-binding</keyword>
<keyword evidence="16" id="KW-1185">Reference proteome</keyword>
<evidence type="ECO:0000256" key="4">
    <source>
        <dbReference type="ARBA" id="ARBA00022832"/>
    </source>
</evidence>
<evidence type="ECO:0000256" key="3">
    <source>
        <dbReference type="ARBA" id="ARBA00022741"/>
    </source>
</evidence>
<feature type="domain" description="AMP-dependent synthetase/ligase" evidence="14">
    <location>
        <begin position="53"/>
        <end position="452"/>
    </location>
</feature>
<comment type="catalytic activity">
    <reaction evidence="7">
        <text>a long-chain fatty acid + ATP + CoA = a long-chain fatty acyl-CoA + AMP + diphosphate</text>
        <dbReference type="Rhea" id="RHEA:15421"/>
        <dbReference type="ChEBI" id="CHEBI:30616"/>
        <dbReference type="ChEBI" id="CHEBI:33019"/>
        <dbReference type="ChEBI" id="CHEBI:57287"/>
        <dbReference type="ChEBI" id="CHEBI:57560"/>
        <dbReference type="ChEBI" id="CHEBI:83139"/>
        <dbReference type="ChEBI" id="CHEBI:456215"/>
        <dbReference type="EC" id="6.2.1.3"/>
    </reaction>
    <physiologicalReaction direction="left-to-right" evidence="7">
        <dbReference type="Rhea" id="RHEA:15422"/>
    </physiologicalReaction>
</comment>
<dbReference type="Gene3D" id="3.40.50.12780">
    <property type="entry name" value="N-terminal domain of ligase-like"/>
    <property type="match status" value="1"/>
</dbReference>
<dbReference type="GO" id="GO:0047676">
    <property type="term" value="F:arachidonate-CoA ligase activity"/>
    <property type="evidence" value="ECO:0007669"/>
    <property type="project" value="UniProtKB-EC"/>
</dbReference>
<reference evidence="15 16" key="1">
    <citation type="submission" date="2022-12" db="EMBL/GenBank/DDBJ databases">
        <title>Chromosome-level genome assembly of true bugs.</title>
        <authorList>
            <person name="Ma L."/>
            <person name="Li H."/>
        </authorList>
    </citation>
    <scope>NUCLEOTIDE SEQUENCE [LARGE SCALE GENOMIC DNA]</scope>
    <source>
        <strain evidence="15">Lab_2022b</strain>
    </source>
</reference>
<dbReference type="GO" id="GO:0005783">
    <property type="term" value="C:endoplasmic reticulum"/>
    <property type="evidence" value="ECO:0007669"/>
    <property type="project" value="TreeGrafter"/>
</dbReference>
<evidence type="ECO:0000256" key="11">
    <source>
        <dbReference type="ARBA" id="ARBA00024565"/>
    </source>
</evidence>
<comment type="catalytic activity">
    <reaction evidence="12">
        <text>hexadecanoate + ATP + CoA = hexadecanoyl-CoA + AMP + diphosphate</text>
        <dbReference type="Rhea" id="RHEA:30751"/>
        <dbReference type="ChEBI" id="CHEBI:7896"/>
        <dbReference type="ChEBI" id="CHEBI:30616"/>
        <dbReference type="ChEBI" id="CHEBI:33019"/>
        <dbReference type="ChEBI" id="CHEBI:57287"/>
        <dbReference type="ChEBI" id="CHEBI:57379"/>
        <dbReference type="ChEBI" id="CHEBI:456215"/>
    </reaction>
    <physiologicalReaction direction="left-to-right" evidence="12">
        <dbReference type="Rhea" id="RHEA:30752"/>
    </physiologicalReaction>
</comment>
<evidence type="ECO:0000256" key="9">
    <source>
        <dbReference type="ARBA" id="ARBA00024532"/>
    </source>
</evidence>
<dbReference type="AlphaFoldDB" id="A0AAW1DBQ8"/>
<evidence type="ECO:0000259" key="14">
    <source>
        <dbReference type="Pfam" id="PF00501"/>
    </source>
</evidence>
<dbReference type="CDD" id="cd05927">
    <property type="entry name" value="LC-FACS_euk"/>
    <property type="match status" value="1"/>
</dbReference>
<dbReference type="PROSITE" id="PS00455">
    <property type="entry name" value="AMP_BINDING"/>
    <property type="match status" value="1"/>
</dbReference>
<evidence type="ECO:0000256" key="1">
    <source>
        <dbReference type="ARBA" id="ARBA00006432"/>
    </source>
</evidence>
<keyword evidence="5 13" id="KW-0067">ATP-binding</keyword>
<organism evidence="15 16">
    <name type="scientific">Rhynocoris fuscipes</name>
    <dbReference type="NCBI Taxonomy" id="488301"/>
    <lineage>
        <taxon>Eukaryota</taxon>
        <taxon>Metazoa</taxon>
        <taxon>Ecdysozoa</taxon>
        <taxon>Arthropoda</taxon>
        <taxon>Hexapoda</taxon>
        <taxon>Insecta</taxon>
        <taxon>Pterygota</taxon>
        <taxon>Neoptera</taxon>
        <taxon>Paraneoptera</taxon>
        <taxon>Hemiptera</taxon>
        <taxon>Heteroptera</taxon>
        <taxon>Panheteroptera</taxon>
        <taxon>Cimicomorpha</taxon>
        <taxon>Reduviidae</taxon>
        <taxon>Harpactorinae</taxon>
        <taxon>Harpactorini</taxon>
        <taxon>Rhynocoris</taxon>
    </lineage>
</organism>